<dbReference type="PANTHER" id="PTHR11228:SF7">
    <property type="entry name" value="PQQA PEPTIDE CYCLASE"/>
    <property type="match status" value="1"/>
</dbReference>
<dbReference type="SFLD" id="SFLDG01386">
    <property type="entry name" value="main_SPASM_domain-containing"/>
    <property type="match status" value="1"/>
</dbReference>
<feature type="domain" description="Radical SAM core" evidence="5">
    <location>
        <begin position="146"/>
        <end position="366"/>
    </location>
</feature>
<keyword evidence="4" id="KW-0411">Iron-sulfur</keyword>
<accession>A0A1M5YJT7</accession>
<dbReference type="GO" id="GO:0006783">
    <property type="term" value="P:heme biosynthetic process"/>
    <property type="evidence" value="ECO:0007669"/>
    <property type="project" value="TreeGrafter"/>
</dbReference>
<sequence length="460" mass="50396">MMGFKETRYFREHMGFVKHVTLNPGSEGVVRIHMVPPGRSVWRRVPSVIILNGQDILPIGTSWAILLSSFMDEIQRYDGKDMGDGDWDDVIGKTIAAVKRVYGSVREETLRGDLWRIIKTLTDVAAGRAPDEELGALSLAEYAGHMTAPHRMDLMLSALSRGGAWHCNNKCLHCYAARQPLSEAKELTTDDWKRVIDLCREAGIPQLTFTGGEPTLRDDLVELVDYSKWFITRLNTNGVLLTEALCRGLCAASLDSVQVTLYSSDPAAHNKLVGAESFDKTVQGIKNAVSAGLSVSVNTPLCALNRDYTATLRFLKGLGVRYVSCSGLIPAGNARSDASAGTQLNEEELAAILKSAVDYCRENDIDISFTSPGWVSEARLREIGFKTVPSCGACLSNMAVAPDGTVVPCQSWLSDPGLGNMLTTPWREIWNGRRCREIRAVSAKMEKRCQLGGKSEECCA</sequence>
<dbReference type="AlphaFoldDB" id="A0A1M5YJT7"/>
<dbReference type="EMBL" id="FQXV01000009">
    <property type="protein sequence ID" value="SHI12291.1"/>
    <property type="molecule type" value="Genomic_DNA"/>
</dbReference>
<dbReference type="STRING" id="1123282.SAMN02745823_02562"/>
<evidence type="ECO:0000256" key="4">
    <source>
        <dbReference type="ARBA" id="ARBA00023014"/>
    </source>
</evidence>
<dbReference type="InterPro" id="IPR006638">
    <property type="entry name" value="Elp3/MiaA/NifB-like_rSAM"/>
</dbReference>
<gene>
    <name evidence="6" type="ORF">SAMN02745823_02562</name>
</gene>
<dbReference type="InterPro" id="IPR050377">
    <property type="entry name" value="Radical_SAM_PqqE_MftC-like"/>
</dbReference>
<proteinExistence type="predicted"/>
<dbReference type="Pfam" id="PF13186">
    <property type="entry name" value="SPASM"/>
    <property type="match status" value="1"/>
</dbReference>
<evidence type="ECO:0000256" key="1">
    <source>
        <dbReference type="ARBA" id="ARBA00022691"/>
    </source>
</evidence>
<dbReference type="SMART" id="SM00729">
    <property type="entry name" value="Elp3"/>
    <property type="match status" value="1"/>
</dbReference>
<dbReference type="GO" id="GO:0051536">
    <property type="term" value="F:iron-sulfur cluster binding"/>
    <property type="evidence" value="ECO:0007669"/>
    <property type="project" value="UniProtKB-KW"/>
</dbReference>
<dbReference type="Proteomes" id="UP000183995">
    <property type="component" value="Unassembled WGS sequence"/>
</dbReference>
<evidence type="ECO:0000313" key="6">
    <source>
        <dbReference type="EMBL" id="SHI12291.1"/>
    </source>
</evidence>
<keyword evidence="2" id="KW-0479">Metal-binding</keyword>
<reference evidence="6 7" key="1">
    <citation type="submission" date="2016-11" db="EMBL/GenBank/DDBJ databases">
        <authorList>
            <person name="Jaros S."/>
            <person name="Januszkiewicz K."/>
            <person name="Wedrychowicz H."/>
        </authorList>
    </citation>
    <scope>NUCLEOTIDE SEQUENCE [LARGE SCALE GENOMIC DNA]</scope>
    <source>
        <strain evidence="6 7">DSM 10068</strain>
    </source>
</reference>
<evidence type="ECO:0000313" key="7">
    <source>
        <dbReference type="Proteomes" id="UP000183995"/>
    </source>
</evidence>
<keyword evidence="1" id="KW-0949">S-adenosyl-L-methionine</keyword>
<organism evidence="6 7">
    <name type="scientific">Sporobacter termitidis DSM 10068</name>
    <dbReference type="NCBI Taxonomy" id="1123282"/>
    <lineage>
        <taxon>Bacteria</taxon>
        <taxon>Bacillati</taxon>
        <taxon>Bacillota</taxon>
        <taxon>Clostridia</taxon>
        <taxon>Eubacteriales</taxon>
        <taxon>Oscillospiraceae</taxon>
        <taxon>Sporobacter</taxon>
    </lineage>
</organism>
<dbReference type="InterPro" id="IPR007197">
    <property type="entry name" value="rSAM"/>
</dbReference>
<dbReference type="Pfam" id="PF04055">
    <property type="entry name" value="Radical_SAM"/>
    <property type="match status" value="1"/>
</dbReference>
<dbReference type="SUPFAM" id="SSF102114">
    <property type="entry name" value="Radical SAM enzymes"/>
    <property type="match status" value="1"/>
</dbReference>
<keyword evidence="7" id="KW-1185">Reference proteome</keyword>
<dbReference type="CDD" id="cd01335">
    <property type="entry name" value="Radical_SAM"/>
    <property type="match status" value="1"/>
</dbReference>
<dbReference type="RefSeq" id="WP_073079634.1">
    <property type="nucleotide sequence ID" value="NZ_FQXV01000009.1"/>
</dbReference>
<protein>
    <submittedName>
        <fullName evidence="6">Radical SAM additional 4Fe4S-binding SPASM domain-containing protein</fullName>
    </submittedName>
</protein>
<dbReference type="SFLD" id="SFLDG01067">
    <property type="entry name" value="SPASM/twitch_domain_containing"/>
    <property type="match status" value="1"/>
</dbReference>
<keyword evidence="3" id="KW-0408">Iron</keyword>
<dbReference type="GO" id="GO:0046872">
    <property type="term" value="F:metal ion binding"/>
    <property type="evidence" value="ECO:0007669"/>
    <property type="project" value="UniProtKB-KW"/>
</dbReference>
<evidence type="ECO:0000256" key="3">
    <source>
        <dbReference type="ARBA" id="ARBA00023004"/>
    </source>
</evidence>
<dbReference type="PROSITE" id="PS51918">
    <property type="entry name" value="RADICAL_SAM"/>
    <property type="match status" value="1"/>
</dbReference>
<dbReference type="PANTHER" id="PTHR11228">
    <property type="entry name" value="RADICAL SAM DOMAIN PROTEIN"/>
    <property type="match status" value="1"/>
</dbReference>
<evidence type="ECO:0000259" key="5">
    <source>
        <dbReference type="PROSITE" id="PS51918"/>
    </source>
</evidence>
<dbReference type="GO" id="GO:0003824">
    <property type="term" value="F:catalytic activity"/>
    <property type="evidence" value="ECO:0007669"/>
    <property type="project" value="InterPro"/>
</dbReference>
<dbReference type="Gene3D" id="3.20.20.70">
    <property type="entry name" value="Aldolase class I"/>
    <property type="match status" value="1"/>
</dbReference>
<dbReference type="InterPro" id="IPR058240">
    <property type="entry name" value="rSAM_sf"/>
</dbReference>
<dbReference type="OrthoDB" id="9810775at2"/>
<dbReference type="CDD" id="cd21109">
    <property type="entry name" value="SPASM"/>
    <property type="match status" value="1"/>
</dbReference>
<name>A0A1M5YJT7_9FIRM</name>
<dbReference type="InterPro" id="IPR023885">
    <property type="entry name" value="4Fe4S-binding_SPASM_dom"/>
</dbReference>
<dbReference type="SFLD" id="SFLDS00029">
    <property type="entry name" value="Radical_SAM"/>
    <property type="match status" value="1"/>
</dbReference>
<evidence type="ECO:0000256" key="2">
    <source>
        <dbReference type="ARBA" id="ARBA00022723"/>
    </source>
</evidence>
<dbReference type="InterPro" id="IPR013785">
    <property type="entry name" value="Aldolase_TIM"/>
</dbReference>